<dbReference type="Proteomes" id="UP001642540">
    <property type="component" value="Unassembled WGS sequence"/>
</dbReference>
<keyword evidence="3" id="KW-1185">Reference proteome</keyword>
<gene>
    <name evidence="2" type="ORF">ODALV1_LOCUS159</name>
</gene>
<feature type="region of interest" description="Disordered" evidence="1">
    <location>
        <begin position="82"/>
        <end position="108"/>
    </location>
</feature>
<feature type="compositionally biased region" description="Acidic residues" evidence="1">
    <location>
        <begin position="86"/>
        <end position="95"/>
    </location>
</feature>
<proteinExistence type="predicted"/>
<evidence type="ECO:0000313" key="2">
    <source>
        <dbReference type="EMBL" id="CAL8068200.1"/>
    </source>
</evidence>
<name>A0ABP1PKV7_9HEXA</name>
<evidence type="ECO:0000256" key="1">
    <source>
        <dbReference type="SAM" id="MobiDB-lite"/>
    </source>
</evidence>
<reference evidence="2 3" key="1">
    <citation type="submission" date="2024-08" db="EMBL/GenBank/DDBJ databases">
        <authorList>
            <person name="Cucini C."/>
            <person name="Frati F."/>
        </authorList>
    </citation>
    <scope>NUCLEOTIDE SEQUENCE [LARGE SCALE GENOMIC DNA]</scope>
</reference>
<protein>
    <submittedName>
        <fullName evidence="2">Uncharacterized protein</fullName>
    </submittedName>
</protein>
<feature type="compositionally biased region" description="Polar residues" evidence="1">
    <location>
        <begin position="99"/>
        <end position="108"/>
    </location>
</feature>
<evidence type="ECO:0000313" key="3">
    <source>
        <dbReference type="Proteomes" id="UP001642540"/>
    </source>
</evidence>
<comment type="caution">
    <text evidence="2">The sequence shown here is derived from an EMBL/GenBank/DDBJ whole genome shotgun (WGS) entry which is preliminary data.</text>
</comment>
<sequence length="108" mass="12436">MLVNMQQTGTLKKRRRRNLAKVSGLSNLLYNEDEDNFDGMTLFNSHHNSQFGRRDTQLSMSGLIKHSQSRTKSRITRDAAFHINPDGDDAQDDFDQISRPRTSTSNFF</sequence>
<accession>A0ABP1PKV7</accession>
<dbReference type="EMBL" id="CAXLJM020000001">
    <property type="protein sequence ID" value="CAL8068200.1"/>
    <property type="molecule type" value="Genomic_DNA"/>
</dbReference>
<organism evidence="2 3">
    <name type="scientific">Orchesella dallaii</name>
    <dbReference type="NCBI Taxonomy" id="48710"/>
    <lineage>
        <taxon>Eukaryota</taxon>
        <taxon>Metazoa</taxon>
        <taxon>Ecdysozoa</taxon>
        <taxon>Arthropoda</taxon>
        <taxon>Hexapoda</taxon>
        <taxon>Collembola</taxon>
        <taxon>Entomobryomorpha</taxon>
        <taxon>Entomobryoidea</taxon>
        <taxon>Orchesellidae</taxon>
        <taxon>Orchesellinae</taxon>
        <taxon>Orchesella</taxon>
    </lineage>
</organism>